<dbReference type="SUPFAM" id="SSF52540">
    <property type="entry name" value="P-loop containing nucleoside triphosphate hydrolases"/>
    <property type="match status" value="1"/>
</dbReference>
<comment type="caution">
    <text evidence="1">The sequence shown here is derived from an EMBL/GenBank/DDBJ whole genome shotgun (WGS) entry which is preliminary data.</text>
</comment>
<protein>
    <submittedName>
        <fullName evidence="1">Uncharacterized protein</fullName>
    </submittedName>
</protein>
<reference evidence="1 2" key="1">
    <citation type="submission" date="2021-10" db="EMBL/GenBank/DDBJ databases">
        <title>Anaerobic single-cell dispensing facilitates the cultivation of human gut bacteria.</title>
        <authorList>
            <person name="Afrizal A."/>
        </authorList>
    </citation>
    <scope>NUCLEOTIDE SEQUENCE [LARGE SCALE GENOMIC DNA]</scope>
    <source>
        <strain evidence="1 2">CLA-AA-H277</strain>
    </source>
</reference>
<gene>
    <name evidence="1" type="ORF">LKD71_14540</name>
</gene>
<dbReference type="InterPro" id="IPR027417">
    <property type="entry name" value="P-loop_NTPase"/>
</dbReference>
<name>A0AAE3DV70_9FIRM</name>
<evidence type="ECO:0000313" key="1">
    <source>
        <dbReference type="EMBL" id="MCC2190997.1"/>
    </source>
</evidence>
<organism evidence="1 2">
    <name type="scientific">Fusicatenibacter faecihominis</name>
    <dbReference type="NCBI Taxonomy" id="2881276"/>
    <lineage>
        <taxon>Bacteria</taxon>
        <taxon>Bacillati</taxon>
        <taxon>Bacillota</taxon>
        <taxon>Clostridia</taxon>
        <taxon>Lachnospirales</taxon>
        <taxon>Lachnospiraceae</taxon>
        <taxon>Fusicatenibacter</taxon>
    </lineage>
</organism>
<evidence type="ECO:0000313" key="2">
    <source>
        <dbReference type="Proteomes" id="UP001197875"/>
    </source>
</evidence>
<proteinExistence type="predicted"/>
<dbReference type="Proteomes" id="UP001197875">
    <property type="component" value="Unassembled WGS sequence"/>
</dbReference>
<accession>A0AAE3DV70</accession>
<dbReference type="RefSeq" id="WP_227616000.1">
    <property type="nucleotide sequence ID" value="NZ_JAJEPR010000034.1"/>
</dbReference>
<sequence length="896" mass="105579">MSEEKLIKLEQLLSNGIVHEGYKDLNTSIFSVLYSRGKNLLRKIIEDNSDWKQYGKNQKNTDFERSNIISFVGKRGTGKTSAMLSFKDMLDLHTSTQNYGIEQIELFSEDPNFKNTKFYTLDCIDASIMEESENVFILVLANMFAKIQHYAQGEAQKIREYDNRMLFQKFEKIYEDYVSLNSSETVSEGYSAFEKMRNAGSSQKIRENFEELVKLYLGTIDSNSRDLMKTEQRFLVITLDDIDIARRKKGDGKENWGTYKIMSTIYKYLTVPGVIVLTAYDYSNLQERCLSFFENENGNKGGFEEATLQFIEKVFPIYSRLYMPALEDEIKIDIGSNRWNILHDFRTRTNRHIFSLKEFIFAMMYDKTEVCFDYDEMHKHFIEPDTLRSLYNMTELLHKLDEYNHLLESKADLKKFQENIEWVEEDCNFRYKEEILVKNKKESDLLNLWMQEPIDRRGESIVKAICSDILPLGLDIRRLREEEMEESKRGIKTESVQDGIKYDNSHVAYSYAELVHSIFHMTRDKQKFSKKFIFCLLYSYTLHLTEIYKVYQWSKRQINKTDFMAIYRDKVQLSDPGEELRGRMAEIEKSYHILLAVTGRTICGKWAQYFFPDVTASALFGNNNYTDIRVRGVLLGYIEHQPNEFPLEFSPDDTEEQILIKVKAFIFVSMLNVTALDINYENVGSVKADSTNIRWELRENNCTLRLVQGSKDDYELTAFLKHVFSYTEYFCKYEDLIRNPLKSCGKPYAADLDRKIGKAFDQLWNDYYEWDRAYGNAIIPFYNLDITYNMIKKNFLDYSSEIPTLHIQMNDENTLFFLEYKRMLDKFKNYLKKIDQVYQLEGKSSFGEIMSECPFYKMINELQADSSSRIAVSNYICSIVMRKMEDRGLFEEIPVG</sequence>
<keyword evidence="2" id="KW-1185">Reference proteome</keyword>
<dbReference type="EMBL" id="JAJEPR010000034">
    <property type="protein sequence ID" value="MCC2190997.1"/>
    <property type="molecule type" value="Genomic_DNA"/>
</dbReference>
<dbReference type="AlphaFoldDB" id="A0AAE3DV70"/>